<proteinExistence type="predicted"/>
<organism evidence="1 2">
    <name type="scientific">Rubidibacter lacunae KORDI 51-2</name>
    <dbReference type="NCBI Taxonomy" id="582515"/>
    <lineage>
        <taxon>Bacteria</taxon>
        <taxon>Bacillati</taxon>
        <taxon>Cyanobacteriota</taxon>
        <taxon>Cyanophyceae</taxon>
        <taxon>Oscillatoriophycideae</taxon>
        <taxon>Chroococcales</taxon>
        <taxon>Aphanothecaceae</taxon>
        <taxon>Rubidibacter</taxon>
    </lineage>
</organism>
<dbReference type="RefSeq" id="WP_022604854.1">
    <property type="nucleotide sequence ID" value="NZ_ASSJ01000017.1"/>
</dbReference>
<dbReference type="AlphaFoldDB" id="U5DD62"/>
<evidence type="ECO:0000313" key="2">
    <source>
        <dbReference type="Proteomes" id="UP000016960"/>
    </source>
</evidence>
<keyword evidence="2" id="KW-1185">Reference proteome</keyword>
<evidence type="ECO:0000313" key="1">
    <source>
        <dbReference type="EMBL" id="ERN42453.1"/>
    </source>
</evidence>
<gene>
    <name evidence="1" type="ORF">KR51_00007600</name>
</gene>
<sequence>MTRPGKRIPTELKIYSGKDSSIIAKLGDDVCDRAEEIEPATPALMAIVDAMVLPIALIVQEFEIEVRLAIAGDGDRSWQQQRFQAEPEIAPAAKPVGPKVGVTLSR</sequence>
<protein>
    <submittedName>
        <fullName evidence="1">Uncharacterized protein</fullName>
    </submittedName>
</protein>
<name>U5DD62_9CHRO</name>
<comment type="caution">
    <text evidence="1">The sequence shown here is derived from an EMBL/GenBank/DDBJ whole genome shotgun (WGS) entry which is preliminary data.</text>
</comment>
<dbReference type="EMBL" id="ASSJ01000017">
    <property type="protein sequence ID" value="ERN42453.1"/>
    <property type="molecule type" value="Genomic_DNA"/>
</dbReference>
<dbReference type="InParanoid" id="U5DD62"/>
<reference evidence="1 2" key="1">
    <citation type="submission" date="2013-05" db="EMBL/GenBank/DDBJ databases">
        <title>Draft genome sequence of Rubidibacter lacunae KORDI 51-2.</title>
        <authorList>
            <person name="Choi D.H."/>
            <person name="Noh J.H."/>
            <person name="Kwon K.-K."/>
            <person name="Lee J.-H."/>
            <person name="Ryu J.-Y."/>
        </authorList>
    </citation>
    <scope>NUCLEOTIDE SEQUENCE [LARGE SCALE GENOMIC DNA]</scope>
    <source>
        <strain evidence="1 2">KORDI 51-2</strain>
    </source>
</reference>
<dbReference type="Proteomes" id="UP000016960">
    <property type="component" value="Unassembled WGS sequence"/>
</dbReference>
<accession>U5DD62</accession>